<reference evidence="1" key="1">
    <citation type="journal article" date="2014" name="Int. J. Syst. Evol. Microbiol.">
        <title>Complete genome sequence of Corynebacterium casei LMG S-19264T (=DSM 44701T), isolated from a smear-ripened cheese.</title>
        <authorList>
            <consortium name="US DOE Joint Genome Institute (JGI-PGF)"/>
            <person name="Walter F."/>
            <person name="Albersmeier A."/>
            <person name="Kalinowski J."/>
            <person name="Ruckert C."/>
        </authorList>
    </citation>
    <scope>NUCLEOTIDE SEQUENCE</scope>
    <source>
        <strain evidence="1">CGMCC 1.10998</strain>
    </source>
</reference>
<organism evidence="1 2">
    <name type="scientific">Undibacterium terreum</name>
    <dbReference type="NCBI Taxonomy" id="1224302"/>
    <lineage>
        <taxon>Bacteria</taxon>
        <taxon>Pseudomonadati</taxon>
        <taxon>Pseudomonadota</taxon>
        <taxon>Betaproteobacteria</taxon>
        <taxon>Burkholderiales</taxon>
        <taxon>Oxalobacteraceae</taxon>
        <taxon>Undibacterium</taxon>
    </lineage>
</organism>
<name>A0A916U6K2_9BURK</name>
<keyword evidence="2" id="KW-1185">Reference proteome</keyword>
<proteinExistence type="predicted"/>
<protein>
    <submittedName>
        <fullName evidence="1">Uncharacterized protein</fullName>
    </submittedName>
</protein>
<evidence type="ECO:0000313" key="1">
    <source>
        <dbReference type="EMBL" id="GGC61315.1"/>
    </source>
</evidence>
<sequence>MEDKMAGEIYIARKQHDTNDNHICLEEWLSACSTDPSLRVVSELSAVNPATGEAEQVASNGCAFYMHPVQGSLYVFEYVHGKIAARYDQQVLLKARELASRLGAILHDERGLEILA</sequence>
<comment type="caution">
    <text evidence="1">The sequence shown here is derived from an EMBL/GenBank/DDBJ whole genome shotgun (WGS) entry which is preliminary data.</text>
</comment>
<dbReference type="EMBL" id="BMED01000001">
    <property type="protein sequence ID" value="GGC61315.1"/>
    <property type="molecule type" value="Genomic_DNA"/>
</dbReference>
<evidence type="ECO:0000313" key="2">
    <source>
        <dbReference type="Proteomes" id="UP000637423"/>
    </source>
</evidence>
<dbReference type="AlphaFoldDB" id="A0A916U6K2"/>
<accession>A0A916U6K2</accession>
<reference evidence="1" key="2">
    <citation type="submission" date="2020-09" db="EMBL/GenBank/DDBJ databases">
        <authorList>
            <person name="Sun Q."/>
            <person name="Zhou Y."/>
        </authorList>
    </citation>
    <scope>NUCLEOTIDE SEQUENCE</scope>
    <source>
        <strain evidence="1">CGMCC 1.10998</strain>
    </source>
</reference>
<dbReference type="RefSeq" id="WP_188564431.1">
    <property type="nucleotide sequence ID" value="NZ_BMED01000001.1"/>
</dbReference>
<dbReference type="Proteomes" id="UP000637423">
    <property type="component" value="Unassembled WGS sequence"/>
</dbReference>
<gene>
    <name evidence="1" type="ORF">GCM10011396_05350</name>
</gene>